<accession>A0AAF0IM06</accession>
<feature type="compositionally biased region" description="Polar residues" evidence="2">
    <location>
        <begin position="9"/>
        <end position="19"/>
    </location>
</feature>
<dbReference type="PANTHER" id="PTHR43991:SF12">
    <property type="entry name" value="WD REPEAT PROTEIN (AFU_ORTHOLOGUE AFUA_8G05640)"/>
    <property type="match status" value="1"/>
</dbReference>
<feature type="region of interest" description="Disordered" evidence="2">
    <location>
        <begin position="45"/>
        <end position="87"/>
    </location>
</feature>
<protein>
    <recommendedName>
        <fullName evidence="5">WD repeat protein</fullName>
    </recommendedName>
</protein>
<feature type="compositionally biased region" description="Basic and acidic residues" evidence="2">
    <location>
        <begin position="45"/>
        <end position="60"/>
    </location>
</feature>
<dbReference type="InterPro" id="IPR036322">
    <property type="entry name" value="WD40_repeat_dom_sf"/>
</dbReference>
<evidence type="ECO:0000256" key="1">
    <source>
        <dbReference type="PROSITE-ProRule" id="PRU00221"/>
    </source>
</evidence>
<proteinExistence type="predicted"/>
<dbReference type="PROSITE" id="PS50294">
    <property type="entry name" value="WD_REPEATS_REGION"/>
    <property type="match status" value="1"/>
</dbReference>
<evidence type="ECO:0000256" key="2">
    <source>
        <dbReference type="SAM" id="MobiDB-lite"/>
    </source>
</evidence>
<sequence length="1094" mass="122272">MVDQYESVVASNFASQEPPDTTGPIAISRDSIKAPDTIMPNITDLEHNETPAQGDGERASYIDSSDSMSDGGVEISDHIDEGSRTQHHTDSFNLSLQTEHPASESSPVHLGASVQDIQPFGDSVENFPQTSDLSATQALDLISDFPDGISSAASHDSNEAEESNLGMDVLATPIAVSFNPDAALPMVLSASTTSLQDDEMTIDDEYVSAEPHFSNETYEAYFRYIRDNSSLIVHSDLFTFAQDRRLANIPMSTDDDTDASLRDLRDTEKFYVSDDEFSVGDTTEVETGTRHIPETTDIYTPDPPLLGDGSYEHGMTASALALSTDYSPQFDVVYAQHNNENEVDGNLNNQGGLSMHTESMEIYFLSHSFAATASTITETQGTASLRSSDDRSLQYLGMKAVPLSFPELGSSFAKHFSVLTETRVYELLVFASRLGPGFIPGVSHSDISVNQPIFSFLSGPRAFHAFPNTPTHYRECILDFISRRVPRWKGLLTGSVSFTLDQTPDSQTYPAGESSLSPARSISGIGARSSSARSRRPLLSEEQYHDLHELSQYSYFFIRPSLVLQAFKDEDHLASSLLASPLAPSVGEFYVDANGNRYPAFERNLTVDQFIRQWYLRCRIPQCDLGMMKDPFIQISSEAAHVLDWERPAKISRPDTSRIYDIQGIPWSTKLNVKRSDARALRDRLYTSYHNLKYIPGYYSSVLPEKEGYFSPKTMYTKYRAGMAHFQLRNLMSVTASNTIQYAYQSKVYSITPFYDKQTCLINLSDPSSSRVFFDSVKISTMKAKHGVTMVGGFCGEYAFRGEISDFTVMEGRVTKDPNGITNHIDIIHRRAGPQAVISSNDDRIRTLDCQTNKFVTIHKFARAINCTDTSPDGRLRVIIGDAPDVWIIDSETGKPVQTLVGHSDYGFACAWSPDMLHIATSNQDKTVNIWDARMWRILKSIDSDVAGYRSLRFSPVGGGPRTLLMCEPADRISIVNAQTYQTRQVHDFFGEIGGADYSPDGSRIWVANMDPKFGGFMEFDRREWGQEFGIGHTRKRRIECRGDVYHPDLPNEWVPEYDLDDDARCVLGARERKLRFQKLFNSTQYEMLDPYLG</sequence>
<dbReference type="Pfam" id="PF00400">
    <property type="entry name" value="WD40"/>
    <property type="match status" value="1"/>
</dbReference>
<keyword evidence="4" id="KW-1185">Reference proteome</keyword>
<evidence type="ECO:0008006" key="5">
    <source>
        <dbReference type="Google" id="ProtNLM"/>
    </source>
</evidence>
<reference evidence="3" key="1">
    <citation type="submission" date="2023-03" db="EMBL/GenBank/DDBJ databases">
        <title>Emydomyces testavorans Genome Sequence.</title>
        <authorList>
            <person name="Hoyer L."/>
        </authorList>
    </citation>
    <scope>NUCLEOTIDE SEQUENCE</scope>
    <source>
        <strain evidence="3">16-2883</strain>
    </source>
</reference>
<feature type="compositionally biased region" description="Polar residues" evidence="2">
    <location>
        <begin position="503"/>
        <end position="518"/>
    </location>
</feature>
<feature type="region of interest" description="Disordered" evidence="2">
    <location>
        <begin position="503"/>
        <end position="529"/>
    </location>
</feature>
<name>A0AAF0IM06_9EURO</name>
<feature type="repeat" description="WD" evidence="1">
    <location>
        <begin position="900"/>
        <end position="941"/>
    </location>
</feature>
<dbReference type="PANTHER" id="PTHR43991">
    <property type="entry name" value="WD REPEAT PROTEIN (AFU_ORTHOLOGUE AFUA_8G05640)-RELATED"/>
    <property type="match status" value="1"/>
</dbReference>
<dbReference type="AlphaFoldDB" id="A0AAF0IM06"/>
<organism evidence="3 4">
    <name type="scientific">Emydomyces testavorans</name>
    <dbReference type="NCBI Taxonomy" id="2070801"/>
    <lineage>
        <taxon>Eukaryota</taxon>
        <taxon>Fungi</taxon>
        <taxon>Dikarya</taxon>
        <taxon>Ascomycota</taxon>
        <taxon>Pezizomycotina</taxon>
        <taxon>Eurotiomycetes</taxon>
        <taxon>Eurotiomycetidae</taxon>
        <taxon>Onygenales</taxon>
        <taxon>Nannizziopsiaceae</taxon>
        <taxon>Emydomyces</taxon>
    </lineage>
</organism>
<feature type="region of interest" description="Disordered" evidence="2">
    <location>
        <begin position="1"/>
        <end position="31"/>
    </location>
</feature>
<dbReference type="InterPro" id="IPR015943">
    <property type="entry name" value="WD40/YVTN_repeat-like_dom_sf"/>
</dbReference>
<dbReference type="Gene3D" id="2.130.10.10">
    <property type="entry name" value="YVTN repeat-like/Quinoprotein amine dehydrogenase"/>
    <property type="match status" value="1"/>
</dbReference>
<evidence type="ECO:0000313" key="4">
    <source>
        <dbReference type="Proteomes" id="UP001219355"/>
    </source>
</evidence>
<dbReference type="Proteomes" id="UP001219355">
    <property type="component" value="Chromosome 3"/>
</dbReference>
<feature type="compositionally biased region" description="Low complexity" evidence="2">
    <location>
        <begin position="519"/>
        <end position="529"/>
    </location>
</feature>
<gene>
    <name evidence="3" type="ORF">PRK78_004778</name>
</gene>
<dbReference type="SMART" id="SM00320">
    <property type="entry name" value="WD40"/>
    <property type="match status" value="1"/>
</dbReference>
<dbReference type="EMBL" id="CP120629">
    <property type="protein sequence ID" value="WEW59309.1"/>
    <property type="molecule type" value="Genomic_DNA"/>
</dbReference>
<dbReference type="InterPro" id="IPR001680">
    <property type="entry name" value="WD40_rpt"/>
</dbReference>
<dbReference type="PROSITE" id="PS50082">
    <property type="entry name" value="WD_REPEATS_2"/>
    <property type="match status" value="1"/>
</dbReference>
<keyword evidence="1" id="KW-0853">WD repeat</keyword>
<dbReference type="SUPFAM" id="SSF50978">
    <property type="entry name" value="WD40 repeat-like"/>
    <property type="match status" value="1"/>
</dbReference>
<feature type="compositionally biased region" description="Basic and acidic residues" evidence="2">
    <location>
        <begin position="75"/>
        <end position="87"/>
    </location>
</feature>
<evidence type="ECO:0000313" key="3">
    <source>
        <dbReference type="EMBL" id="WEW59309.1"/>
    </source>
</evidence>